<dbReference type="GO" id="GO:0004594">
    <property type="term" value="F:pantothenate kinase activity"/>
    <property type="evidence" value="ECO:0007669"/>
    <property type="project" value="UniProtKB-EC"/>
</dbReference>
<feature type="binding site" evidence="16">
    <location>
        <position position="108"/>
    </location>
    <ligand>
        <name>ATP</name>
        <dbReference type="ChEBI" id="CHEBI:30616"/>
    </ligand>
</feature>
<keyword evidence="10 16" id="KW-0418">Kinase</keyword>
<evidence type="ECO:0000256" key="7">
    <source>
        <dbReference type="ARBA" id="ARBA00022490"/>
    </source>
</evidence>
<feature type="binding site" evidence="16">
    <location>
        <begin position="83"/>
        <end position="86"/>
    </location>
    <ligand>
        <name>substrate</name>
    </ligand>
</feature>
<evidence type="ECO:0000256" key="9">
    <source>
        <dbReference type="ARBA" id="ARBA00022741"/>
    </source>
</evidence>
<dbReference type="NCBIfam" id="TIGR00671">
    <property type="entry name" value="baf"/>
    <property type="match status" value="1"/>
</dbReference>
<keyword evidence="11 16" id="KW-0067">ATP-binding</keyword>
<sequence length="246" mass="26861">MSFEGGTDGWLAAVLGNTHVRWGWFQGQTLVGVECFPAQQGLSWPEDTEIWLAQVGSTPLPTGLVHPVQLQDIPLQKLYPSLGLDRALALWAAGIHYGWPCLVIDAGTALTLTGADGAGSLVGGAILPGLGLQARSLREHTARLPQVDWDPDPALPPRWANDTPTAIRSGIVYTLLAGLRDFIADWRQTFAKGPVLLTGGDGEWLYSHLQNRAADPNLRWDPHLVLWGIAQCRRLKHLARNPLRIK</sequence>
<gene>
    <name evidence="16" type="primary">coaX</name>
    <name evidence="17" type="ORF">JX360_14930</name>
</gene>
<comment type="pathway">
    <text evidence="4 16">Cofactor biosynthesis; coenzyme A biosynthesis; CoA from (R)-pantothenate: step 1/5.</text>
</comment>
<organism evidence="17 18">
    <name type="scientific">Thermostichus vulcanus str. 'Rupite'</name>
    <dbReference type="NCBI Taxonomy" id="2813851"/>
    <lineage>
        <taxon>Bacteria</taxon>
        <taxon>Bacillati</taxon>
        <taxon>Cyanobacteriota</taxon>
        <taxon>Cyanophyceae</taxon>
        <taxon>Thermostichales</taxon>
        <taxon>Thermostichaceae</taxon>
        <taxon>Thermostichus</taxon>
    </lineage>
</organism>
<feature type="binding site" evidence="16">
    <location>
        <begin position="14"/>
        <end position="21"/>
    </location>
    <ligand>
        <name>ATP</name>
        <dbReference type="ChEBI" id="CHEBI:30616"/>
    </ligand>
</feature>
<keyword evidence="9 16" id="KW-0547">Nucleotide-binding</keyword>
<proteinExistence type="inferred from homology"/>
<comment type="cofactor">
    <cofactor evidence="16">
        <name>NH4(+)</name>
        <dbReference type="ChEBI" id="CHEBI:28938"/>
    </cofactor>
    <cofactor evidence="16">
        <name>K(+)</name>
        <dbReference type="ChEBI" id="CHEBI:29103"/>
    </cofactor>
    <text evidence="16">A monovalent cation. Ammonium or potassium.</text>
</comment>
<evidence type="ECO:0000313" key="17">
    <source>
        <dbReference type="EMBL" id="MCJ2544181.1"/>
    </source>
</evidence>
<keyword evidence="7 16" id="KW-0963">Cytoplasm</keyword>
<feature type="binding site" evidence="16">
    <location>
        <position position="79"/>
    </location>
    <ligand>
        <name>substrate</name>
    </ligand>
</feature>
<evidence type="ECO:0000256" key="6">
    <source>
        <dbReference type="ARBA" id="ARBA00012102"/>
    </source>
</evidence>
<keyword evidence="16" id="KW-0479">Metal-binding</keyword>
<dbReference type="Gene3D" id="3.30.420.40">
    <property type="match status" value="1"/>
</dbReference>
<dbReference type="Proteomes" id="UP000830835">
    <property type="component" value="Unassembled WGS sequence"/>
</dbReference>
<feature type="active site" description="Proton acceptor" evidence="16">
    <location>
        <position position="85"/>
    </location>
</feature>
<evidence type="ECO:0000256" key="3">
    <source>
        <dbReference type="ARBA" id="ARBA00004496"/>
    </source>
</evidence>
<keyword evidence="13 16" id="KW-0173">Coenzyme A biosynthesis</keyword>
<dbReference type="PANTHER" id="PTHR34265:SF1">
    <property type="entry name" value="TYPE III PANTOTHENATE KINASE"/>
    <property type="match status" value="1"/>
</dbReference>
<evidence type="ECO:0000256" key="10">
    <source>
        <dbReference type="ARBA" id="ARBA00022777"/>
    </source>
</evidence>
<feature type="binding site" evidence="16">
    <location>
        <position position="163"/>
    </location>
    <ligand>
        <name>substrate</name>
    </ligand>
</feature>
<comment type="subcellular location">
    <subcellularLocation>
        <location evidence="3 16">Cytoplasm</location>
    </subcellularLocation>
</comment>
<evidence type="ECO:0000256" key="15">
    <source>
        <dbReference type="ARBA" id="ARBA00040883"/>
    </source>
</evidence>
<accession>A0ABT0CEH5</accession>
<feature type="binding site" evidence="16">
    <location>
        <position position="105"/>
    </location>
    <ligand>
        <name>K(+)</name>
        <dbReference type="ChEBI" id="CHEBI:29103"/>
    </ligand>
</feature>
<keyword evidence="12 16" id="KW-0630">Potassium</keyword>
<comment type="cofactor">
    <cofactor evidence="2">
        <name>K(+)</name>
        <dbReference type="ChEBI" id="CHEBI:29103"/>
    </cofactor>
</comment>
<comment type="function">
    <text evidence="16">Catalyzes the phosphorylation of pantothenate (Pan), the first step in CoA biosynthesis.</text>
</comment>
<evidence type="ECO:0000256" key="14">
    <source>
        <dbReference type="ARBA" id="ARBA00038036"/>
    </source>
</evidence>
<protein>
    <recommendedName>
        <fullName evidence="15 16">Type III pantothenate kinase</fullName>
        <ecNumber evidence="6 16">2.7.1.33</ecNumber>
    </recommendedName>
    <alternativeName>
        <fullName evidence="16">PanK-III</fullName>
    </alternativeName>
    <alternativeName>
        <fullName evidence="16">Pantothenic acid kinase</fullName>
    </alternativeName>
</protein>
<evidence type="ECO:0000256" key="16">
    <source>
        <dbReference type="HAMAP-Rule" id="MF_01274"/>
    </source>
</evidence>
<dbReference type="HAMAP" id="MF_01274">
    <property type="entry name" value="Pantothen_kinase_3"/>
    <property type="match status" value="1"/>
</dbReference>
<name>A0ABT0CEH5_THEVL</name>
<comment type="similarity">
    <text evidence="14 16">Belongs to the type III pantothenate kinase family.</text>
</comment>
<evidence type="ECO:0000313" key="18">
    <source>
        <dbReference type="Proteomes" id="UP000830835"/>
    </source>
</evidence>
<comment type="caution">
    <text evidence="17">The sequence shown here is derived from an EMBL/GenBank/DDBJ whole genome shotgun (WGS) entry which is preliminary data.</text>
</comment>
<comment type="subunit">
    <text evidence="5 16">Homodimer.</text>
</comment>
<dbReference type="EC" id="2.7.1.33" evidence="6 16"/>
<evidence type="ECO:0000256" key="8">
    <source>
        <dbReference type="ARBA" id="ARBA00022679"/>
    </source>
</evidence>
<dbReference type="EMBL" id="JAFIRA010000050">
    <property type="protein sequence ID" value="MCJ2544181.1"/>
    <property type="molecule type" value="Genomic_DNA"/>
</dbReference>
<evidence type="ECO:0000256" key="13">
    <source>
        <dbReference type="ARBA" id="ARBA00022993"/>
    </source>
</evidence>
<evidence type="ECO:0000256" key="5">
    <source>
        <dbReference type="ARBA" id="ARBA00011738"/>
    </source>
</evidence>
<dbReference type="PANTHER" id="PTHR34265">
    <property type="entry name" value="TYPE III PANTOTHENATE KINASE"/>
    <property type="match status" value="1"/>
</dbReference>
<evidence type="ECO:0000256" key="4">
    <source>
        <dbReference type="ARBA" id="ARBA00005225"/>
    </source>
</evidence>
<dbReference type="Pfam" id="PF03309">
    <property type="entry name" value="Pan_kinase"/>
    <property type="match status" value="1"/>
</dbReference>
<keyword evidence="8 16" id="KW-0808">Transferase</keyword>
<evidence type="ECO:0000256" key="12">
    <source>
        <dbReference type="ARBA" id="ARBA00022958"/>
    </source>
</evidence>
<reference evidence="17" key="1">
    <citation type="submission" date="2021-02" db="EMBL/GenBank/DDBJ databases">
        <title>The CRISPR/cas machinery reduction and long-range gene transfer in the hot spring cyanobacterium Synechococcus.</title>
        <authorList>
            <person name="Dvorak P."/>
            <person name="Jahodarova E."/>
            <person name="Hasler P."/>
            <person name="Poulickova A."/>
        </authorList>
    </citation>
    <scope>NUCLEOTIDE SEQUENCE</scope>
    <source>
        <strain evidence="17">Rupite</strain>
    </source>
</reference>
<dbReference type="InterPro" id="IPR043129">
    <property type="entry name" value="ATPase_NBD"/>
</dbReference>
<dbReference type="SUPFAM" id="SSF53067">
    <property type="entry name" value="Actin-like ATPase domain"/>
    <property type="match status" value="2"/>
</dbReference>
<dbReference type="RefSeq" id="WP_244352472.1">
    <property type="nucleotide sequence ID" value="NZ_JAFIRA010000050.1"/>
</dbReference>
<comment type="catalytic activity">
    <reaction evidence="1 16">
        <text>(R)-pantothenate + ATP = (R)-4'-phosphopantothenate + ADP + H(+)</text>
        <dbReference type="Rhea" id="RHEA:16373"/>
        <dbReference type="ChEBI" id="CHEBI:10986"/>
        <dbReference type="ChEBI" id="CHEBI:15378"/>
        <dbReference type="ChEBI" id="CHEBI:29032"/>
        <dbReference type="ChEBI" id="CHEBI:30616"/>
        <dbReference type="ChEBI" id="CHEBI:456216"/>
        <dbReference type="EC" id="2.7.1.33"/>
    </reaction>
</comment>
<evidence type="ECO:0000256" key="11">
    <source>
        <dbReference type="ARBA" id="ARBA00022840"/>
    </source>
</evidence>
<evidence type="ECO:0000256" key="2">
    <source>
        <dbReference type="ARBA" id="ARBA00001958"/>
    </source>
</evidence>
<dbReference type="CDD" id="cd24015">
    <property type="entry name" value="ASKHA_NBD_PanK-III"/>
    <property type="match status" value="1"/>
</dbReference>
<keyword evidence="18" id="KW-1185">Reference proteome</keyword>
<evidence type="ECO:0000256" key="1">
    <source>
        <dbReference type="ARBA" id="ARBA00001206"/>
    </source>
</evidence>
<dbReference type="NCBIfam" id="NF009871">
    <property type="entry name" value="PRK13331.1"/>
    <property type="match status" value="1"/>
</dbReference>
<dbReference type="InterPro" id="IPR004619">
    <property type="entry name" value="Type_III_PanK"/>
</dbReference>